<feature type="compositionally biased region" description="Basic and acidic residues" evidence="1">
    <location>
        <begin position="1"/>
        <end position="11"/>
    </location>
</feature>
<dbReference type="EMBL" id="CP108264">
    <property type="protein sequence ID" value="WTU77921.1"/>
    <property type="molecule type" value="Genomic_DNA"/>
</dbReference>
<feature type="compositionally biased region" description="Low complexity" evidence="1">
    <location>
        <begin position="15"/>
        <end position="25"/>
    </location>
</feature>
<dbReference type="AlphaFoldDB" id="A0AAU2JZ37"/>
<evidence type="ECO:0000313" key="2">
    <source>
        <dbReference type="EMBL" id="WTU77921.1"/>
    </source>
</evidence>
<accession>A0AAU2JZ37</accession>
<reference evidence="2" key="1">
    <citation type="submission" date="2022-10" db="EMBL/GenBank/DDBJ databases">
        <title>The complete genomes of actinobacterial strains from the NBC collection.</title>
        <authorList>
            <person name="Joergensen T.S."/>
            <person name="Alvarez Arevalo M."/>
            <person name="Sterndorff E.B."/>
            <person name="Faurdal D."/>
            <person name="Vuksanovic O."/>
            <person name="Mourched A.-S."/>
            <person name="Charusanti P."/>
            <person name="Shaw S."/>
            <person name="Blin K."/>
            <person name="Weber T."/>
        </authorList>
    </citation>
    <scope>NUCLEOTIDE SEQUENCE</scope>
    <source>
        <strain evidence="2">NBC_00049</strain>
    </source>
</reference>
<organism evidence="2">
    <name type="scientific">Streptomyces sp. NBC_00049</name>
    <dbReference type="NCBI Taxonomy" id="2903617"/>
    <lineage>
        <taxon>Bacteria</taxon>
        <taxon>Bacillati</taxon>
        <taxon>Actinomycetota</taxon>
        <taxon>Actinomycetes</taxon>
        <taxon>Kitasatosporales</taxon>
        <taxon>Streptomycetaceae</taxon>
        <taxon>Streptomyces</taxon>
    </lineage>
</organism>
<evidence type="ECO:0000256" key="1">
    <source>
        <dbReference type="SAM" id="MobiDB-lite"/>
    </source>
</evidence>
<feature type="compositionally biased region" description="Polar residues" evidence="1">
    <location>
        <begin position="36"/>
        <end position="53"/>
    </location>
</feature>
<name>A0AAU2JZ37_9ACTN</name>
<sequence length="138" mass="15079">MARRDESDTGKKTPRGTVTGTTKVGSGLGRGKSDKTQPSTSRTAAKNLLSSPGETARKAAPVRNRNVTIAVGKTSTKKRPKKINKRDAAALEAKTSYKARLEAALAHHKRPITADEARRMNEIIKADRPTPELRPRRR</sequence>
<protein>
    <submittedName>
        <fullName evidence="2">Uncharacterized protein</fullName>
    </submittedName>
</protein>
<feature type="region of interest" description="Disordered" evidence="1">
    <location>
        <begin position="112"/>
        <end position="138"/>
    </location>
</feature>
<gene>
    <name evidence="2" type="ORF">OG327_34025</name>
</gene>
<feature type="region of interest" description="Disordered" evidence="1">
    <location>
        <begin position="1"/>
        <end position="59"/>
    </location>
</feature>
<proteinExistence type="predicted"/>